<feature type="compositionally biased region" description="Acidic residues" evidence="12">
    <location>
        <begin position="384"/>
        <end position="393"/>
    </location>
</feature>
<keyword evidence="7" id="KW-0547">Nucleotide-binding</keyword>
<feature type="compositionally biased region" description="Acidic residues" evidence="12">
    <location>
        <begin position="992"/>
        <end position="1005"/>
    </location>
</feature>
<organism evidence="15 16">
    <name type="scientific">Natrialba hulunbeirensis JCM 10989</name>
    <dbReference type="NCBI Taxonomy" id="1227493"/>
    <lineage>
        <taxon>Archaea</taxon>
        <taxon>Methanobacteriati</taxon>
        <taxon>Methanobacteriota</taxon>
        <taxon>Stenosarchaea group</taxon>
        <taxon>Halobacteria</taxon>
        <taxon>Halobacteriales</taxon>
        <taxon>Natrialbaceae</taxon>
        <taxon>Natrialba</taxon>
    </lineage>
</organism>
<feature type="compositionally biased region" description="Low complexity" evidence="12">
    <location>
        <begin position="339"/>
        <end position="353"/>
    </location>
</feature>
<feature type="modified residue" description="Phosphohistidine" evidence="11">
    <location>
        <position position="44"/>
    </location>
</feature>
<comment type="catalytic activity">
    <reaction evidence="1">
        <text>ATP + protein L-histidine = ADP + protein N-phospho-L-histidine.</text>
        <dbReference type="EC" id="2.7.13.3"/>
    </reaction>
</comment>
<dbReference type="InterPro" id="IPR036061">
    <property type="entry name" value="CheW-like_dom_sf"/>
</dbReference>
<feature type="region of interest" description="Disordered" evidence="12">
    <location>
        <begin position="1339"/>
        <end position="1427"/>
    </location>
</feature>
<dbReference type="FunFam" id="3.30.565.10:FF:000016">
    <property type="entry name" value="Chemotaxis protein CheA, putative"/>
    <property type="match status" value="1"/>
</dbReference>
<dbReference type="InterPro" id="IPR004105">
    <property type="entry name" value="CheA-like_dim"/>
</dbReference>
<feature type="region of interest" description="Disordered" evidence="12">
    <location>
        <begin position="339"/>
        <end position="1005"/>
    </location>
</feature>
<feature type="compositionally biased region" description="Acidic residues" evidence="12">
    <location>
        <begin position="937"/>
        <end position="974"/>
    </location>
</feature>
<dbReference type="Gene3D" id="3.30.565.10">
    <property type="entry name" value="Histidine kinase-like ATPase, C-terminal domain"/>
    <property type="match status" value="1"/>
</dbReference>
<dbReference type="Pfam" id="PF01627">
    <property type="entry name" value="Hpt"/>
    <property type="match status" value="1"/>
</dbReference>
<dbReference type="InterPro" id="IPR008207">
    <property type="entry name" value="Sig_transdc_His_kin_Hpt_dom"/>
</dbReference>
<dbReference type="OrthoDB" id="293137at2157"/>
<dbReference type="CDD" id="cd16916">
    <property type="entry name" value="HATPase_CheA-like"/>
    <property type="match status" value="1"/>
</dbReference>
<dbReference type="SMART" id="SM00387">
    <property type="entry name" value="HATPase_c"/>
    <property type="match status" value="1"/>
</dbReference>
<keyword evidence="8 15" id="KW-0418">Kinase</keyword>
<feature type="domain" description="HPt" evidence="14">
    <location>
        <begin position="1"/>
        <end position="101"/>
    </location>
</feature>
<dbReference type="PROSITE" id="PS50109">
    <property type="entry name" value="HIS_KIN"/>
    <property type="match status" value="1"/>
</dbReference>
<dbReference type="Pfam" id="PF01584">
    <property type="entry name" value="CheW"/>
    <property type="match status" value="1"/>
</dbReference>
<feature type="compositionally biased region" description="Acidic residues" evidence="12">
    <location>
        <begin position="826"/>
        <end position="853"/>
    </location>
</feature>
<dbReference type="Proteomes" id="UP000011519">
    <property type="component" value="Unassembled WGS sequence"/>
</dbReference>
<dbReference type="InterPro" id="IPR036641">
    <property type="entry name" value="HPT_dom_sf"/>
</dbReference>
<dbReference type="SUPFAM" id="SSF55874">
    <property type="entry name" value="ATPase domain of HSP90 chaperone/DNA topoisomerase II/histidine kinase"/>
    <property type="match status" value="1"/>
</dbReference>
<feature type="compositionally biased region" description="Acidic residues" evidence="12">
    <location>
        <begin position="557"/>
        <end position="588"/>
    </location>
</feature>
<evidence type="ECO:0000256" key="8">
    <source>
        <dbReference type="ARBA" id="ARBA00022777"/>
    </source>
</evidence>
<dbReference type="InterPro" id="IPR004358">
    <property type="entry name" value="Sig_transdc_His_kin-like_C"/>
</dbReference>
<dbReference type="InterPro" id="IPR002545">
    <property type="entry name" value="CheW-lke_dom"/>
</dbReference>
<feature type="compositionally biased region" description="Low complexity" evidence="12">
    <location>
        <begin position="919"/>
        <end position="936"/>
    </location>
</feature>
<keyword evidence="5 11" id="KW-0597">Phosphoprotein</keyword>
<feature type="compositionally biased region" description="Low complexity" evidence="12">
    <location>
        <begin position="1397"/>
        <end position="1424"/>
    </location>
</feature>
<feature type="compositionally biased region" description="Acidic residues" evidence="12">
    <location>
        <begin position="610"/>
        <end position="637"/>
    </location>
</feature>
<dbReference type="InterPro" id="IPR036890">
    <property type="entry name" value="HATPase_C_sf"/>
</dbReference>
<feature type="compositionally biased region" description="Acidic residues" evidence="12">
    <location>
        <begin position="667"/>
        <end position="677"/>
    </location>
</feature>
<feature type="compositionally biased region" description="Basic and acidic residues" evidence="12">
    <location>
        <begin position="1344"/>
        <end position="1355"/>
    </location>
</feature>
<dbReference type="PRINTS" id="PR00344">
    <property type="entry name" value="BCTRLSENSOR"/>
</dbReference>
<accession>L9ZPY1</accession>
<dbReference type="Gene3D" id="1.10.287.560">
    <property type="entry name" value="Histidine kinase CheA-like, homodimeric domain"/>
    <property type="match status" value="1"/>
</dbReference>
<dbReference type="PANTHER" id="PTHR43395:SF10">
    <property type="entry name" value="CHEMOTAXIS PROTEIN CHEA"/>
    <property type="match status" value="1"/>
</dbReference>
<dbReference type="GO" id="GO:0005737">
    <property type="term" value="C:cytoplasm"/>
    <property type="evidence" value="ECO:0007669"/>
    <property type="project" value="InterPro"/>
</dbReference>
<name>L9ZPY1_9EURY</name>
<dbReference type="CDD" id="cd00088">
    <property type="entry name" value="HPT"/>
    <property type="match status" value="1"/>
</dbReference>
<dbReference type="SMART" id="SM00073">
    <property type="entry name" value="HPT"/>
    <property type="match status" value="1"/>
</dbReference>
<dbReference type="SUPFAM" id="SSF50341">
    <property type="entry name" value="CheW-like"/>
    <property type="match status" value="1"/>
</dbReference>
<dbReference type="STRING" id="1227493.C483_16973"/>
<evidence type="ECO:0000313" key="15">
    <source>
        <dbReference type="EMBL" id="ELY87612.1"/>
    </source>
</evidence>
<dbReference type="PATRIC" id="fig|1227493.4.peg.3415"/>
<dbReference type="GO" id="GO:0006935">
    <property type="term" value="P:chemotaxis"/>
    <property type="evidence" value="ECO:0007669"/>
    <property type="project" value="UniProtKB-KW"/>
</dbReference>
<keyword evidence="16" id="KW-1185">Reference proteome</keyword>
<dbReference type="PANTHER" id="PTHR43395">
    <property type="entry name" value="SENSOR HISTIDINE KINASE CHEA"/>
    <property type="match status" value="1"/>
</dbReference>
<feature type="compositionally biased region" description="Acidic residues" evidence="12">
    <location>
        <begin position="728"/>
        <end position="768"/>
    </location>
</feature>
<feature type="compositionally biased region" description="Low complexity" evidence="12">
    <location>
        <begin position="854"/>
        <end position="875"/>
    </location>
</feature>
<dbReference type="SUPFAM" id="SSF47226">
    <property type="entry name" value="Histidine-containing phosphotransfer domain, HPT domain"/>
    <property type="match status" value="1"/>
</dbReference>
<dbReference type="Gene3D" id="2.30.30.40">
    <property type="entry name" value="SH3 Domains"/>
    <property type="match status" value="1"/>
</dbReference>
<dbReference type="InterPro" id="IPR005467">
    <property type="entry name" value="His_kinase_dom"/>
</dbReference>
<evidence type="ECO:0000313" key="16">
    <source>
        <dbReference type="Proteomes" id="UP000011519"/>
    </source>
</evidence>
<evidence type="ECO:0000256" key="7">
    <source>
        <dbReference type="ARBA" id="ARBA00022741"/>
    </source>
</evidence>
<evidence type="ECO:0000256" key="1">
    <source>
        <dbReference type="ARBA" id="ARBA00000085"/>
    </source>
</evidence>
<keyword evidence="10" id="KW-0902">Two-component regulatory system</keyword>
<feature type="compositionally biased region" description="Acidic residues" evidence="12">
    <location>
        <begin position="410"/>
        <end position="443"/>
    </location>
</feature>
<evidence type="ECO:0000259" key="13">
    <source>
        <dbReference type="PROSITE" id="PS50109"/>
    </source>
</evidence>
<evidence type="ECO:0000256" key="12">
    <source>
        <dbReference type="SAM" id="MobiDB-lite"/>
    </source>
</evidence>
<sequence>MTEYWTDFVRESEDRITELNNALLTLERSPDDAEAMENIFRIAHTLKGNCGAAGLESASDLAHAIEDVLDAVRRDRLEVTPELMDAIFDGVDELEKLIEEVALEGEIQTDPQPTIDALRAQLESAAAVGDADATVGLTEPSQGEIEDVLSRFEPPADANHNAYFARIEVDTDAAGDGRGPHGHDDLDNGLLVVEALIDAFDLIGTVPDRQTIADGAYGATFDAIFGSAVGEESIASGLDPVGEVAEFELVDVSEEFAAVATGDGSEPEPAPGAALSADEAQDLEVDDLLDEFTEFDDLDEKVEEVDDSDLDVFDDMGDAGSFDDLLADADADFEEENLADATGAVDAGGDSAAEPVGDAATDAVEDSPDTARAESPAPAVDPGSPDDEVDDAEAVFAELKSEVDTVGFDELQDELDELEFDEFDQEDEVSMDELLGDAADPDEPFLAGAGSESVDSVESEPEPESESEFESDPESESELEPGTDPQTDTATAVSDEELDDLLVNESVPEETASVVDVAADEASGGESPTAGAAETDERIDSETDAGVVAETGISADEPTDTVTETETDTDAEVEGTESVDTGVDESDEIIAAGDSSEVTDDGSNVSEPTESPDDSAFDFGIDVDDGQTAADDSDDTASDSTTTTTTTTTTTAADDDRGSDDVASWFEDADTDTDTDTDSSTTPFGHTSDTAADAADVFGTTDATDTPADETSVSVTETDESVPPADSETVDDGLGEAVEDEAALEPASDIDSESESDSGSESESDSEFTVDAASDSKFTDDGDSDSAPTADSESPSPVDDETDSDFDSGLEVDSSSESDFAVDSSNDSDLDTEFEPAESSGEESVDVADDGDADVNANVAADDATDTSADNGTDTTDSEFTTVADDSEFATADTPFNPSIQDDVAFGDSDSDRADATDADAFTSDVDADAGSFSEPDSFDDWESDSDDGDDTLEDDAFADLDIDFGDDAADIDTDPQRGSLGEEYSSPGGFDETDTAESESEADATVDATAGFGTEADSGPVVEEPNLEIPDITVPETAARPDTEREGDETQSVRVDVEQIDELLTLVEGLVTSRVRLRHEVESGEFAEAVADAGAITAELDDLESLTTDLQETVMDVRLVPLRTVANRLPRVVRDIAREQEKTVAFEMTGEDVELDRSILDQLRDPLIHLVRNAVDHGIESPSERAESDKPEEGTVEVTAERERDRVTISVSDDGSGLDPERLRSEAADADVLSEADAADLTDEDVTELIFHPGLSTASEVTDVSGRGVGMDVVKRTIEDLDGTVEIDSEPGEGTTVTMTVPVSIAIDDVLFVESGGEEYGIPTKAVSDIVPVELVETEDGDPVLRDDEARAADTDSAVGTDVASDATADAAVGSNRADVSDTADETADHAESSIGTDTGTNTETGTGTDTDTNTNTNTGTGTPVLDLDNVLASASDDGTTNSSTFDGDEQELRTPAHGMVVRIREDVRPIALRCDAVHGQQEVVVKPFEGFMANLPGLSGATVRGRGKIVNILDVTTL</sequence>
<keyword evidence="6" id="KW-0808">Transferase</keyword>
<dbReference type="RefSeq" id="WP_006654532.1">
    <property type="nucleotide sequence ID" value="NZ_AOIM01000041.1"/>
</dbReference>
<protein>
    <recommendedName>
        <fullName evidence="3">Chemotaxis protein CheA</fullName>
        <ecNumber evidence="2">2.7.13.3</ecNumber>
    </recommendedName>
</protein>
<dbReference type="GO" id="GO:0000155">
    <property type="term" value="F:phosphorelay sensor kinase activity"/>
    <property type="evidence" value="ECO:0007669"/>
    <property type="project" value="InterPro"/>
</dbReference>
<dbReference type="InterPro" id="IPR003594">
    <property type="entry name" value="HATPase_dom"/>
</dbReference>
<feature type="region of interest" description="Disordered" evidence="12">
    <location>
        <begin position="1180"/>
        <end position="1201"/>
    </location>
</feature>
<dbReference type="SMART" id="SM00260">
    <property type="entry name" value="CheW"/>
    <property type="match status" value="1"/>
</dbReference>
<dbReference type="EC" id="2.7.13.3" evidence="2"/>
<reference evidence="15 16" key="1">
    <citation type="journal article" date="2014" name="PLoS Genet.">
        <title>Phylogenetically driven sequencing of extremely halophilic archaea reveals strategies for static and dynamic osmo-response.</title>
        <authorList>
            <person name="Becker E.A."/>
            <person name="Seitzer P.M."/>
            <person name="Tritt A."/>
            <person name="Larsen D."/>
            <person name="Krusor M."/>
            <person name="Yao A.I."/>
            <person name="Wu D."/>
            <person name="Madern D."/>
            <person name="Eisen J.A."/>
            <person name="Darling A.E."/>
            <person name="Facciotti M.T."/>
        </authorList>
    </citation>
    <scope>NUCLEOTIDE SEQUENCE [LARGE SCALE GENOMIC DNA]</scope>
    <source>
        <strain evidence="15 16">JCM 10989</strain>
    </source>
</reference>
<feature type="compositionally biased region" description="Low complexity" evidence="12">
    <location>
        <begin position="1359"/>
        <end position="1376"/>
    </location>
</feature>
<dbReference type="Pfam" id="PF02518">
    <property type="entry name" value="HATPase_c"/>
    <property type="match status" value="1"/>
</dbReference>
<gene>
    <name evidence="15" type="ORF">C483_16973</name>
</gene>
<evidence type="ECO:0000256" key="4">
    <source>
        <dbReference type="ARBA" id="ARBA00022500"/>
    </source>
</evidence>
<dbReference type="InterPro" id="IPR051315">
    <property type="entry name" value="Bact_Chemotaxis_CheA"/>
</dbReference>
<evidence type="ECO:0000256" key="10">
    <source>
        <dbReference type="ARBA" id="ARBA00023012"/>
    </source>
</evidence>
<feature type="compositionally biased region" description="Low complexity" evidence="12">
    <location>
        <begin position="638"/>
        <end position="652"/>
    </location>
</feature>
<evidence type="ECO:0000256" key="9">
    <source>
        <dbReference type="ARBA" id="ARBA00022840"/>
    </source>
</evidence>
<dbReference type="InterPro" id="IPR036097">
    <property type="entry name" value="HisK_dim/P_sf"/>
</dbReference>
<dbReference type="SMART" id="SM01231">
    <property type="entry name" value="H-kinase_dim"/>
    <property type="match status" value="1"/>
</dbReference>
<comment type="caution">
    <text evidence="15">The sequence shown here is derived from an EMBL/GenBank/DDBJ whole genome shotgun (WGS) entry which is preliminary data.</text>
</comment>
<dbReference type="Pfam" id="PF02895">
    <property type="entry name" value="H-kinase_dim"/>
    <property type="match status" value="1"/>
</dbReference>
<feature type="compositionally biased region" description="Acidic residues" evidence="12">
    <location>
        <begin position="455"/>
        <end position="481"/>
    </location>
</feature>
<feature type="compositionally biased region" description="Polar residues" evidence="12">
    <location>
        <begin position="786"/>
        <end position="795"/>
    </location>
</feature>
<evidence type="ECO:0000256" key="11">
    <source>
        <dbReference type="PROSITE-ProRule" id="PRU00110"/>
    </source>
</evidence>
<keyword evidence="9" id="KW-0067">ATP-binding</keyword>
<feature type="domain" description="Histidine kinase" evidence="13">
    <location>
        <begin position="1097"/>
        <end position="1306"/>
    </location>
</feature>
<dbReference type="SUPFAM" id="SSF47384">
    <property type="entry name" value="Homodimeric domain of signal transducing histidine kinase"/>
    <property type="match status" value="1"/>
</dbReference>
<evidence type="ECO:0000256" key="3">
    <source>
        <dbReference type="ARBA" id="ARBA00021495"/>
    </source>
</evidence>
<dbReference type="EMBL" id="AOIM01000041">
    <property type="protein sequence ID" value="ELY87612.1"/>
    <property type="molecule type" value="Genomic_DNA"/>
</dbReference>
<evidence type="ECO:0000256" key="6">
    <source>
        <dbReference type="ARBA" id="ARBA00022679"/>
    </source>
</evidence>
<dbReference type="GO" id="GO:0005524">
    <property type="term" value="F:ATP binding"/>
    <property type="evidence" value="ECO:0007669"/>
    <property type="project" value="UniProtKB-KW"/>
</dbReference>
<feature type="compositionally biased region" description="Acidic residues" evidence="12">
    <location>
        <begin position="798"/>
        <end position="816"/>
    </location>
</feature>
<dbReference type="Gene3D" id="1.20.120.160">
    <property type="entry name" value="HPT domain"/>
    <property type="match status" value="1"/>
</dbReference>
<feature type="compositionally biased region" description="Low complexity" evidence="12">
    <location>
        <begin position="700"/>
        <end position="711"/>
    </location>
</feature>
<evidence type="ECO:0000256" key="5">
    <source>
        <dbReference type="ARBA" id="ARBA00022553"/>
    </source>
</evidence>
<dbReference type="PROSITE" id="PS50894">
    <property type="entry name" value="HPT"/>
    <property type="match status" value="1"/>
</dbReference>
<feature type="compositionally biased region" description="Low complexity" evidence="12">
    <location>
        <begin position="509"/>
        <end position="522"/>
    </location>
</feature>
<evidence type="ECO:0000259" key="14">
    <source>
        <dbReference type="PROSITE" id="PS50894"/>
    </source>
</evidence>
<keyword evidence="4" id="KW-0145">Chemotaxis</keyword>
<dbReference type="InterPro" id="IPR037006">
    <property type="entry name" value="CheA-like_homodim_sf"/>
</dbReference>
<evidence type="ECO:0000256" key="2">
    <source>
        <dbReference type="ARBA" id="ARBA00012438"/>
    </source>
</evidence>
<proteinExistence type="predicted"/>